<accession>A0A1W6JWW4</accession>
<evidence type="ECO:0000313" key="1">
    <source>
        <dbReference type="EMBL" id="ARM74737.1"/>
    </source>
</evidence>
<gene>
    <name evidence="1" type="ORF">B6F84_00985</name>
</gene>
<name>A0A1W6JWW4_9CREN</name>
<dbReference type="GeneID" id="41589449"/>
<dbReference type="AlphaFoldDB" id="A0A1W6JWW4"/>
<dbReference type="STRING" id="282676.B6F84_00985"/>
<dbReference type="RefSeq" id="WP_148690485.1">
    <property type="nucleotide sequence ID" value="NZ_CP020477.1"/>
</dbReference>
<dbReference type="Proteomes" id="UP000193404">
    <property type="component" value="Chromosome"/>
</dbReference>
<dbReference type="OrthoDB" id="381502at2157"/>
<evidence type="ECO:0000313" key="2">
    <source>
        <dbReference type="Proteomes" id="UP000193404"/>
    </source>
</evidence>
<dbReference type="KEGG" id="aman:B6F84_00985"/>
<reference evidence="1 2" key="1">
    <citation type="submission" date="2017-03" db="EMBL/GenBank/DDBJ databases">
        <title>Sulfur activation and transportation mechanism of thermophilic Archaea Acidianus manzaensis YN-25.</title>
        <authorList>
            <person name="Ma Y."/>
            <person name="Yang Y."/>
            <person name="Xia J."/>
        </authorList>
    </citation>
    <scope>NUCLEOTIDE SEQUENCE [LARGE SCALE GENOMIC DNA]</scope>
    <source>
        <strain evidence="1 2">YN-25</strain>
    </source>
</reference>
<sequence length="150" mass="16954">MKVTLIIASLILPIAVLILFSLSIIVPSYASISMSITNGKIIYPAIVSFNLKVNSHSYFGCFYYFYVIKFIYNGKTYTPNPIDNYYAFDGKPNSFSVAFYMPSKLYAQIEHEKSVTLTIVIKTVIITSLNTTIDKIYNVQGLFQIENNSI</sequence>
<dbReference type="EMBL" id="CP020477">
    <property type="protein sequence ID" value="ARM74737.1"/>
    <property type="molecule type" value="Genomic_DNA"/>
</dbReference>
<protein>
    <submittedName>
        <fullName evidence="1">Uncharacterized protein</fullName>
    </submittedName>
</protein>
<organism evidence="1 2">
    <name type="scientific">Acidianus manzaensis</name>
    <dbReference type="NCBI Taxonomy" id="282676"/>
    <lineage>
        <taxon>Archaea</taxon>
        <taxon>Thermoproteota</taxon>
        <taxon>Thermoprotei</taxon>
        <taxon>Sulfolobales</taxon>
        <taxon>Sulfolobaceae</taxon>
        <taxon>Acidianus</taxon>
    </lineage>
</organism>
<keyword evidence="2" id="KW-1185">Reference proteome</keyword>
<proteinExistence type="predicted"/>